<evidence type="ECO:0000313" key="5">
    <source>
        <dbReference type="Proteomes" id="UP001303760"/>
    </source>
</evidence>
<keyword evidence="2" id="KW-0342">GTP-binding</keyword>
<feature type="compositionally biased region" description="Pro residues" evidence="3">
    <location>
        <begin position="1"/>
        <end position="10"/>
    </location>
</feature>
<dbReference type="SUPFAM" id="SSF52540">
    <property type="entry name" value="P-loop containing nucleoside triphosphate hydrolases"/>
    <property type="match status" value="1"/>
</dbReference>
<dbReference type="SMART" id="SM00175">
    <property type="entry name" value="RAB"/>
    <property type="match status" value="1"/>
</dbReference>
<dbReference type="PRINTS" id="PR00449">
    <property type="entry name" value="RASTRNSFRMNG"/>
</dbReference>
<feature type="region of interest" description="Disordered" evidence="3">
    <location>
        <begin position="388"/>
        <end position="424"/>
    </location>
</feature>
<dbReference type="Gene3D" id="3.40.50.300">
    <property type="entry name" value="P-loop containing nucleotide triphosphate hydrolases"/>
    <property type="match status" value="1"/>
</dbReference>
<accession>A0AAN7CHJ0</accession>
<keyword evidence="4" id="KW-0378">Hydrolase</keyword>
<dbReference type="AlphaFoldDB" id="A0AAN7CHJ0"/>
<dbReference type="Proteomes" id="UP001303760">
    <property type="component" value="Unassembled WGS sequence"/>
</dbReference>
<dbReference type="GO" id="GO:0003924">
    <property type="term" value="F:GTPase activity"/>
    <property type="evidence" value="ECO:0007669"/>
    <property type="project" value="InterPro"/>
</dbReference>
<protein>
    <submittedName>
        <fullName evidence="4">P-loop containing nucleoside triphosphate hydrolase protein</fullName>
    </submittedName>
</protein>
<organism evidence="4 5">
    <name type="scientific">Achaetomium macrosporum</name>
    <dbReference type="NCBI Taxonomy" id="79813"/>
    <lineage>
        <taxon>Eukaryota</taxon>
        <taxon>Fungi</taxon>
        <taxon>Dikarya</taxon>
        <taxon>Ascomycota</taxon>
        <taxon>Pezizomycotina</taxon>
        <taxon>Sordariomycetes</taxon>
        <taxon>Sordariomycetidae</taxon>
        <taxon>Sordariales</taxon>
        <taxon>Chaetomiaceae</taxon>
        <taxon>Achaetomium</taxon>
    </lineage>
</organism>
<feature type="region of interest" description="Disordered" evidence="3">
    <location>
        <begin position="1"/>
        <end position="40"/>
    </location>
</feature>
<evidence type="ECO:0000256" key="2">
    <source>
        <dbReference type="ARBA" id="ARBA00023134"/>
    </source>
</evidence>
<feature type="compositionally biased region" description="Low complexity" evidence="3">
    <location>
        <begin position="196"/>
        <end position="207"/>
    </location>
</feature>
<dbReference type="GO" id="GO:0005525">
    <property type="term" value="F:GTP binding"/>
    <property type="evidence" value="ECO:0007669"/>
    <property type="project" value="UniProtKB-KW"/>
</dbReference>
<dbReference type="SMART" id="SM00174">
    <property type="entry name" value="RHO"/>
    <property type="match status" value="1"/>
</dbReference>
<dbReference type="PANTHER" id="PTHR24072">
    <property type="entry name" value="RHO FAMILY GTPASE"/>
    <property type="match status" value="1"/>
</dbReference>
<dbReference type="InterPro" id="IPR027417">
    <property type="entry name" value="P-loop_NTPase"/>
</dbReference>
<reference evidence="4" key="1">
    <citation type="journal article" date="2023" name="Mol. Phylogenet. Evol.">
        <title>Genome-scale phylogeny and comparative genomics of the fungal order Sordariales.</title>
        <authorList>
            <person name="Hensen N."/>
            <person name="Bonometti L."/>
            <person name="Westerberg I."/>
            <person name="Brannstrom I.O."/>
            <person name="Guillou S."/>
            <person name="Cros-Aarteil S."/>
            <person name="Calhoun S."/>
            <person name="Haridas S."/>
            <person name="Kuo A."/>
            <person name="Mondo S."/>
            <person name="Pangilinan J."/>
            <person name="Riley R."/>
            <person name="LaButti K."/>
            <person name="Andreopoulos B."/>
            <person name="Lipzen A."/>
            <person name="Chen C."/>
            <person name="Yan M."/>
            <person name="Daum C."/>
            <person name="Ng V."/>
            <person name="Clum A."/>
            <person name="Steindorff A."/>
            <person name="Ohm R.A."/>
            <person name="Martin F."/>
            <person name="Silar P."/>
            <person name="Natvig D.O."/>
            <person name="Lalanne C."/>
            <person name="Gautier V."/>
            <person name="Ament-Velasquez S.L."/>
            <person name="Kruys A."/>
            <person name="Hutchinson M.I."/>
            <person name="Powell A.J."/>
            <person name="Barry K."/>
            <person name="Miller A.N."/>
            <person name="Grigoriev I.V."/>
            <person name="Debuchy R."/>
            <person name="Gladieux P."/>
            <person name="Hiltunen Thoren M."/>
            <person name="Johannesson H."/>
        </authorList>
    </citation>
    <scope>NUCLEOTIDE SEQUENCE</scope>
    <source>
        <strain evidence="4">CBS 532.94</strain>
    </source>
</reference>
<dbReference type="EMBL" id="MU860011">
    <property type="protein sequence ID" value="KAK4242218.1"/>
    <property type="molecule type" value="Genomic_DNA"/>
</dbReference>
<proteinExistence type="predicted"/>
<gene>
    <name evidence="4" type="ORF">C8A03DRAFT_40487</name>
</gene>
<reference evidence="4" key="2">
    <citation type="submission" date="2023-05" db="EMBL/GenBank/DDBJ databases">
        <authorList>
            <consortium name="Lawrence Berkeley National Laboratory"/>
            <person name="Steindorff A."/>
            <person name="Hensen N."/>
            <person name="Bonometti L."/>
            <person name="Westerberg I."/>
            <person name="Brannstrom I.O."/>
            <person name="Guillou S."/>
            <person name="Cros-Aarteil S."/>
            <person name="Calhoun S."/>
            <person name="Haridas S."/>
            <person name="Kuo A."/>
            <person name="Mondo S."/>
            <person name="Pangilinan J."/>
            <person name="Riley R."/>
            <person name="Labutti K."/>
            <person name="Andreopoulos B."/>
            <person name="Lipzen A."/>
            <person name="Chen C."/>
            <person name="Yanf M."/>
            <person name="Daum C."/>
            <person name="Ng V."/>
            <person name="Clum A."/>
            <person name="Ohm R."/>
            <person name="Martin F."/>
            <person name="Silar P."/>
            <person name="Natvig D."/>
            <person name="Lalanne C."/>
            <person name="Gautier V."/>
            <person name="Ament-Velasquez S.L."/>
            <person name="Kruys A."/>
            <person name="Hutchinson M.I."/>
            <person name="Powell A.J."/>
            <person name="Barry K."/>
            <person name="Miller A.N."/>
            <person name="Grigoriev I.V."/>
            <person name="Debuchy R."/>
            <person name="Gladieux P."/>
            <person name="Thoren M.H."/>
            <person name="Johannesson H."/>
        </authorList>
    </citation>
    <scope>NUCLEOTIDE SEQUENCE</scope>
    <source>
        <strain evidence="4">CBS 532.94</strain>
    </source>
</reference>
<name>A0AAN7CHJ0_9PEZI</name>
<comment type="caution">
    <text evidence="4">The sequence shown here is derived from an EMBL/GenBank/DDBJ whole genome shotgun (WGS) entry which is preliminary data.</text>
</comment>
<evidence type="ECO:0000256" key="3">
    <source>
        <dbReference type="SAM" id="MobiDB-lite"/>
    </source>
</evidence>
<dbReference type="Pfam" id="PF00071">
    <property type="entry name" value="Ras"/>
    <property type="match status" value="1"/>
</dbReference>
<keyword evidence="5" id="KW-1185">Reference proteome</keyword>
<dbReference type="InterPro" id="IPR003578">
    <property type="entry name" value="Small_GTPase_Rho"/>
</dbReference>
<feature type="region of interest" description="Disordered" evidence="3">
    <location>
        <begin position="56"/>
        <end position="111"/>
    </location>
</feature>
<dbReference type="GO" id="GO:0007264">
    <property type="term" value="P:small GTPase-mediated signal transduction"/>
    <property type="evidence" value="ECO:0007669"/>
    <property type="project" value="InterPro"/>
</dbReference>
<sequence length="424" mass="44209">MPGPPRPPIPLQMAGGRAHPARLRPSRRPVTPSPPSAVASPALAAAAAFEFTFESGVTHGTTAPPGTPVGSVRAGVDNREAEVPARPLPEPPRGLYGRPQAGGAGGAHYEPTARMDDWIDRLQALSLQRQQEEEDEEEQEVADGSAAAAVQNGGSPTSESAASNGSENARAGDKRSSPAPKRSRVGSIFNRNRAKATTASSSVAVTSNMSTPADAPSAISRVFCHAGSAVAATIGSGTSAPIIPRTIKVCLVGDVGAGKTAFSNRLINNSFTPTSPSLVPDFQTVTVQAEDGSIVNVELWDFPGTVAGERSGPLLSTFFHAAIICFGLEDKENLNALSQVWNPKLEASLHDRALFVLGLKCDLRPSFPTLNLPFLPAKEPVTQAQGVEAARAIQANGYGEPSRSGREHEGLDSDESDPPPTQCL</sequence>
<feature type="compositionally biased region" description="Low complexity" evidence="3">
    <location>
        <begin position="158"/>
        <end position="169"/>
    </location>
</feature>
<evidence type="ECO:0000256" key="1">
    <source>
        <dbReference type="ARBA" id="ARBA00022741"/>
    </source>
</evidence>
<feature type="region of interest" description="Disordered" evidence="3">
    <location>
        <begin position="128"/>
        <end position="211"/>
    </location>
</feature>
<keyword evidence="1" id="KW-0547">Nucleotide-binding</keyword>
<dbReference type="InterPro" id="IPR001806">
    <property type="entry name" value="Small_GTPase"/>
</dbReference>
<feature type="compositionally biased region" description="Acidic residues" evidence="3">
    <location>
        <begin position="132"/>
        <end position="141"/>
    </location>
</feature>
<evidence type="ECO:0000313" key="4">
    <source>
        <dbReference type="EMBL" id="KAK4242218.1"/>
    </source>
</evidence>